<name>A0AA41G342_9EURY</name>
<dbReference type="EMBL" id="JAHQXE010000003">
    <property type="protein sequence ID" value="MBV0902538.1"/>
    <property type="molecule type" value="Genomic_DNA"/>
</dbReference>
<dbReference type="Proteomes" id="UP001166304">
    <property type="component" value="Unassembled WGS sequence"/>
</dbReference>
<sequence length="72" mass="7306">MQSLLSELLQSIVAMPSRFVDVALNDPLAALMLVVGAVITTASVAVFGYLSLGAVLSLFTGSGGRSPPQAGQ</sequence>
<evidence type="ECO:0000313" key="2">
    <source>
        <dbReference type="EMBL" id="MBV0902538.1"/>
    </source>
</evidence>
<gene>
    <name evidence="2" type="ORF">KTS37_12130</name>
</gene>
<dbReference type="AlphaFoldDB" id="A0AA41G342"/>
<dbReference type="Pfam" id="PF26067">
    <property type="entry name" value="DUF8024"/>
    <property type="match status" value="1"/>
</dbReference>
<feature type="transmembrane region" description="Helical" evidence="1">
    <location>
        <begin position="28"/>
        <end position="59"/>
    </location>
</feature>
<accession>A0AA41G342</accession>
<comment type="caution">
    <text evidence="2">The sequence shown here is derived from an EMBL/GenBank/DDBJ whole genome shotgun (WGS) entry which is preliminary data.</text>
</comment>
<organism evidence="2 3">
    <name type="scientific">Haloarcula salina</name>
    <dbReference type="NCBI Taxonomy" id="1429914"/>
    <lineage>
        <taxon>Archaea</taxon>
        <taxon>Methanobacteriati</taxon>
        <taxon>Methanobacteriota</taxon>
        <taxon>Stenosarchaea group</taxon>
        <taxon>Halobacteria</taxon>
        <taxon>Halobacteriales</taxon>
        <taxon>Haloarculaceae</taxon>
        <taxon>Haloarcula</taxon>
    </lineage>
</organism>
<proteinExistence type="predicted"/>
<keyword evidence="3" id="KW-1185">Reference proteome</keyword>
<keyword evidence="1" id="KW-0472">Membrane</keyword>
<evidence type="ECO:0000256" key="1">
    <source>
        <dbReference type="SAM" id="Phobius"/>
    </source>
</evidence>
<reference evidence="2" key="1">
    <citation type="submission" date="2021-06" db="EMBL/GenBank/DDBJ databases">
        <title>New haloarchaea isolates fom saline soil.</title>
        <authorList>
            <person name="Duran-Viseras A."/>
            <person name="Sanchez-Porro C.S."/>
            <person name="Ventosa A."/>
        </authorList>
    </citation>
    <scope>NUCLEOTIDE SEQUENCE</scope>
    <source>
        <strain evidence="2">JCM 18369</strain>
    </source>
</reference>
<dbReference type="InterPro" id="IPR058337">
    <property type="entry name" value="DUF8024"/>
</dbReference>
<protein>
    <submittedName>
        <fullName evidence="2">Uncharacterized protein</fullName>
    </submittedName>
</protein>
<keyword evidence="1" id="KW-1133">Transmembrane helix</keyword>
<keyword evidence="1" id="KW-0812">Transmembrane</keyword>
<evidence type="ECO:0000313" key="3">
    <source>
        <dbReference type="Proteomes" id="UP001166304"/>
    </source>
</evidence>
<dbReference type="RefSeq" id="WP_162413314.1">
    <property type="nucleotide sequence ID" value="NZ_JAHQXE010000003.1"/>
</dbReference>